<evidence type="ECO:0000256" key="1">
    <source>
        <dbReference type="SAM" id="SignalP"/>
    </source>
</evidence>
<name>A0ABQ4GMY6_9ACTN</name>
<feature type="chain" id="PRO_5045711434" description="Lipoprotein" evidence="1">
    <location>
        <begin position="20"/>
        <end position="283"/>
    </location>
</feature>
<feature type="signal peptide" evidence="1">
    <location>
        <begin position="1"/>
        <end position="19"/>
    </location>
</feature>
<keyword evidence="3" id="KW-1185">Reference proteome</keyword>
<keyword evidence="1" id="KW-0732">Signal</keyword>
<organism evidence="2 3">
    <name type="scientific">Microbispora siamensis</name>
    <dbReference type="NCBI Taxonomy" id="564413"/>
    <lineage>
        <taxon>Bacteria</taxon>
        <taxon>Bacillati</taxon>
        <taxon>Actinomycetota</taxon>
        <taxon>Actinomycetes</taxon>
        <taxon>Streptosporangiales</taxon>
        <taxon>Streptosporangiaceae</taxon>
        <taxon>Microbispora</taxon>
    </lineage>
</organism>
<evidence type="ECO:0000313" key="2">
    <source>
        <dbReference type="EMBL" id="GIH62792.1"/>
    </source>
</evidence>
<reference evidence="2 3" key="1">
    <citation type="submission" date="2021-01" db="EMBL/GenBank/DDBJ databases">
        <title>Whole genome shotgun sequence of Microbispora siamensis NBRC 104113.</title>
        <authorList>
            <person name="Komaki H."/>
            <person name="Tamura T."/>
        </authorList>
    </citation>
    <scope>NUCLEOTIDE SEQUENCE [LARGE SCALE GENOMIC DNA]</scope>
    <source>
        <strain evidence="2 3">NBRC 104113</strain>
    </source>
</reference>
<sequence length="283" mass="30459">MRRCTALAVAVLITSASVAAGPAAVAQGGPPDPVDALKRQFREEHGVRTSETARVFFGAKSRSAFRISGRVQFGPSGVVAVDLTWRDVPEPGNGPGGKPSEKAPSYRVIRVGKDVYYDVAQYPGPVPDGKKWIRRNHAAGMTRYLAPAAGLQPVNVYDPSVLKAVLKRSRSTPVSGGRLYQGTMSHKEMGRVTKGRYVDPFSGLSARKSKGKISWRLWTGRDGLVARLVTTDTLGAAKTSVFARTDTRYTGWGCRLVITAPPADEVVEQDDLAGYVPEPDPAH</sequence>
<evidence type="ECO:0000313" key="3">
    <source>
        <dbReference type="Proteomes" id="UP000660454"/>
    </source>
</evidence>
<protein>
    <recommendedName>
        <fullName evidence="4">Lipoprotein</fullName>
    </recommendedName>
</protein>
<gene>
    <name evidence="2" type="ORF">Msi02_36090</name>
</gene>
<evidence type="ECO:0008006" key="4">
    <source>
        <dbReference type="Google" id="ProtNLM"/>
    </source>
</evidence>
<dbReference type="EMBL" id="BOOF01000018">
    <property type="protein sequence ID" value="GIH62792.1"/>
    <property type="molecule type" value="Genomic_DNA"/>
</dbReference>
<accession>A0ABQ4GMY6</accession>
<dbReference type="RefSeq" id="WP_204049394.1">
    <property type="nucleotide sequence ID" value="NZ_BOOF01000018.1"/>
</dbReference>
<comment type="caution">
    <text evidence="2">The sequence shown here is derived from an EMBL/GenBank/DDBJ whole genome shotgun (WGS) entry which is preliminary data.</text>
</comment>
<dbReference type="Proteomes" id="UP000660454">
    <property type="component" value="Unassembled WGS sequence"/>
</dbReference>
<proteinExistence type="predicted"/>